<proteinExistence type="predicted"/>
<accession>A0A1I5HFI2</accession>
<evidence type="ECO:0000256" key="1">
    <source>
        <dbReference type="ARBA" id="ARBA00023125"/>
    </source>
</evidence>
<dbReference type="InterPro" id="IPR041583">
    <property type="entry name" value="TetR_C_31"/>
</dbReference>
<dbReference type="Pfam" id="PF00440">
    <property type="entry name" value="TetR_N"/>
    <property type="match status" value="1"/>
</dbReference>
<feature type="domain" description="HTH tetR-type" evidence="3">
    <location>
        <begin position="11"/>
        <end position="71"/>
    </location>
</feature>
<evidence type="ECO:0000313" key="5">
    <source>
        <dbReference type="Proteomes" id="UP000199614"/>
    </source>
</evidence>
<evidence type="ECO:0000256" key="2">
    <source>
        <dbReference type="PROSITE-ProRule" id="PRU00335"/>
    </source>
</evidence>
<organism evidence="4 5">
    <name type="scientific">Pseudonocardia ammonioxydans</name>
    <dbReference type="NCBI Taxonomy" id="260086"/>
    <lineage>
        <taxon>Bacteria</taxon>
        <taxon>Bacillati</taxon>
        <taxon>Actinomycetota</taxon>
        <taxon>Actinomycetes</taxon>
        <taxon>Pseudonocardiales</taxon>
        <taxon>Pseudonocardiaceae</taxon>
        <taxon>Pseudonocardia</taxon>
    </lineage>
</organism>
<dbReference type="Gene3D" id="1.10.357.10">
    <property type="entry name" value="Tetracycline Repressor, domain 2"/>
    <property type="match status" value="1"/>
</dbReference>
<dbReference type="EMBL" id="FOUY01000064">
    <property type="protein sequence ID" value="SFO46987.1"/>
    <property type="molecule type" value="Genomic_DNA"/>
</dbReference>
<dbReference type="PANTHER" id="PTHR30055">
    <property type="entry name" value="HTH-TYPE TRANSCRIPTIONAL REGULATOR RUTR"/>
    <property type="match status" value="1"/>
</dbReference>
<evidence type="ECO:0000313" key="4">
    <source>
        <dbReference type="EMBL" id="SFO46987.1"/>
    </source>
</evidence>
<dbReference type="PANTHER" id="PTHR30055:SF241">
    <property type="entry name" value="TRANSCRIPTIONAL REGULATORY PROTEIN"/>
    <property type="match status" value="1"/>
</dbReference>
<keyword evidence="1 2" id="KW-0238">DNA-binding</keyword>
<keyword evidence="5" id="KW-1185">Reference proteome</keyword>
<dbReference type="InterPro" id="IPR036271">
    <property type="entry name" value="Tet_transcr_reg_TetR-rel_C_sf"/>
</dbReference>
<dbReference type="GO" id="GO:0000976">
    <property type="term" value="F:transcription cis-regulatory region binding"/>
    <property type="evidence" value="ECO:0007669"/>
    <property type="project" value="TreeGrafter"/>
</dbReference>
<dbReference type="InterPro" id="IPR001647">
    <property type="entry name" value="HTH_TetR"/>
</dbReference>
<dbReference type="InterPro" id="IPR009057">
    <property type="entry name" value="Homeodomain-like_sf"/>
</dbReference>
<dbReference type="STRING" id="260086.SAMN05216207_10647"/>
<dbReference type="AlphaFoldDB" id="A0A1I5HFI2"/>
<protein>
    <submittedName>
        <fullName evidence="4">Transcriptional regulator, TetR family</fullName>
    </submittedName>
</protein>
<name>A0A1I5HFI2_PSUAM</name>
<dbReference type="PRINTS" id="PR00455">
    <property type="entry name" value="HTHTETR"/>
</dbReference>
<dbReference type="Proteomes" id="UP000199614">
    <property type="component" value="Unassembled WGS sequence"/>
</dbReference>
<dbReference type="SUPFAM" id="SSF46689">
    <property type="entry name" value="Homeodomain-like"/>
    <property type="match status" value="1"/>
</dbReference>
<dbReference type="GO" id="GO:0003700">
    <property type="term" value="F:DNA-binding transcription factor activity"/>
    <property type="evidence" value="ECO:0007669"/>
    <property type="project" value="TreeGrafter"/>
</dbReference>
<dbReference type="PROSITE" id="PS50977">
    <property type="entry name" value="HTH_TETR_2"/>
    <property type="match status" value="1"/>
</dbReference>
<feature type="DNA-binding region" description="H-T-H motif" evidence="2">
    <location>
        <begin position="34"/>
        <end position="53"/>
    </location>
</feature>
<sequence length="216" mass="24019">MPRMTRAESRQQTRERLLAAAAELFAERGVNGASVEQIAERAGYSRGAFYGNFTDKHELAVDLLKQRTLQELEEVTDRTSGEDPFGALREWHTARAEHLPGWLSLRMELILYALRSPEFRPLLAERERIARDAHTRGVETAFAGRDATPPAAPDFLALIVHALEDGLLVQRMLFPDEISDQVVVDAVELLMRGWLGSAAGGRPDDEDERAEPSSGA</sequence>
<dbReference type="Pfam" id="PF17940">
    <property type="entry name" value="TetR_C_31"/>
    <property type="match status" value="1"/>
</dbReference>
<dbReference type="SUPFAM" id="SSF48498">
    <property type="entry name" value="Tetracyclin repressor-like, C-terminal domain"/>
    <property type="match status" value="1"/>
</dbReference>
<evidence type="ECO:0000259" key="3">
    <source>
        <dbReference type="PROSITE" id="PS50977"/>
    </source>
</evidence>
<reference evidence="4 5" key="1">
    <citation type="submission" date="2016-10" db="EMBL/GenBank/DDBJ databases">
        <authorList>
            <person name="de Groot N.N."/>
        </authorList>
    </citation>
    <scope>NUCLEOTIDE SEQUENCE [LARGE SCALE GENOMIC DNA]</scope>
    <source>
        <strain evidence="4 5">CGMCC 4.1877</strain>
    </source>
</reference>
<dbReference type="OrthoDB" id="7252896at2"/>
<gene>
    <name evidence="4" type="ORF">SAMN05216207_10647</name>
</gene>
<dbReference type="InterPro" id="IPR050109">
    <property type="entry name" value="HTH-type_TetR-like_transc_reg"/>
</dbReference>